<feature type="transmembrane region" description="Helical" evidence="1">
    <location>
        <begin position="194"/>
        <end position="212"/>
    </location>
</feature>
<keyword evidence="3" id="KW-1185">Reference proteome</keyword>
<feature type="transmembrane region" description="Helical" evidence="1">
    <location>
        <begin position="56"/>
        <end position="74"/>
    </location>
</feature>
<keyword evidence="1" id="KW-0812">Transmembrane</keyword>
<evidence type="ECO:0000313" key="3">
    <source>
        <dbReference type="Proteomes" id="UP000574067"/>
    </source>
</evidence>
<proteinExistence type="predicted"/>
<evidence type="ECO:0000256" key="1">
    <source>
        <dbReference type="SAM" id="Phobius"/>
    </source>
</evidence>
<keyword evidence="1" id="KW-1133">Transmembrane helix</keyword>
<protein>
    <submittedName>
        <fullName evidence="2">Uncharacterized protein</fullName>
    </submittedName>
</protein>
<dbReference type="EMBL" id="JABBFW010000013">
    <property type="protein sequence ID" value="NML16923.1"/>
    <property type="molecule type" value="Genomic_DNA"/>
</dbReference>
<keyword evidence="1" id="KW-0472">Membrane</keyword>
<comment type="caution">
    <text evidence="2">The sequence shown here is derived from an EMBL/GenBank/DDBJ whole genome shotgun (WGS) entry which is preliminary data.</text>
</comment>
<feature type="transmembrane region" description="Helical" evidence="1">
    <location>
        <begin position="94"/>
        <end position="119"/>
    </location>
</feature>
<gene>
    <name evidence="2" type="ORF">HHL10_18235</name>
</gene>
<evidence type="ECO:0000313" key="2">
    <source>
        <dbReference type="EMBL" id="NML16923.1"/>
    </source>
</evidence>
<dbReference type="RefSeq" id="WP_169161820.1">
    <property type="nucleotide sequence ID" value="NZ_JABBFW010000013.1"/>
</dbReference>
<dbReference type="Proteomes" id="UP000574067">
    <property type="component" value="Unassembled WGS sequence"/>
</dbReference>
<accession>A0A848FF86</accession>
<reference evidence="2 3" key="1">
    <citation type="submission" date="2020-04" db="EMBL/GenBank/DDBJ databases">
        <title>Azohydromonas sp. isolated from soil.</title>
        <authorList>
            <person name="Dahal R.H."/>
        </authorList>
    </citation>
    <scope>NUCLEOTIDE SEQUENCE [LARGE SCALE GENOMIC DNA]</scope>
    <source>
        <strain evidence="2 3">G-1-1-14</strain>
    </source>
</reference>
<name>A0A848FF86_9BURK</name>
<dbReference type="AlphaFoldDB" id="A0A848FF86"/>
<sequence length="384" mass="42200">MALLLSGIMLLCSSLYWAAFISKLPAFQATLPYHWFAAIVVAAIIISFTLAPKLMWLWATGTALFTISAFAILPDAWTGSLGKAVSSIPLTVGAVFLAPALAIPAGIIHSATLLTYLLATKKRKTWLSSFKLLSRVTWEECEYKEMGSFSMGAVATIAVIALLTYLLSPVISYLFTSLRPWFEAASSKFGIPPVGIGICIGLSLYASLPFFVDRMRKASQQKFVNRVPRALGTAFLVFTATMPAALTGAWVFARLDQWLGSMGAQIVITLAIIAGLIVLSKQCWNVAKKLAIALAIARQPYRPCQFTPAQWQAMVKNATPHGKESILQRTNHQALGLEPRQFLDLLRDMRKSFETDPALGTYWRMRHELEQILRQEQQGGVGSP</sequence>
<organism evidence="2 3">
    <name type="scientific">Azohydromonas caseinilytica</name>
    <dbReference type="NCBI Taxonomy" id="2728836"/>
    <lineage>
        <taxon>Bacteria</taxon>
        <taxon>Pseudomonadati</taxon>
        <taxon>Pseudomonadota</taxon>
        <taxon>Betaproteobacteria</taxon>
        <taxon>Burkholderiales</taxon>
        <taxon>Sphaerotilaceae</taxon>
        <taxon>Azohydromonas</taxon>
    </lineage>
</organism>
<feature type="transmembrane region" description="Helical" evidence="1">
    <location>
        <begin position="33"/>
        <end position="51"/>
    </location>
</feature>
<feature type="transmembrane region" description="Helical" evidence="1">
    <location>
        <begin position="233"/>
        <end position="252"/>
    </location>
</feature>
<feature type="transmembrane region" description="Helical" evidence="1">
    <location>
        <begin position="258"/>
        <end position="279"/>
    </location>
</feature>
<feature type="transmembrane region" description="Helical" evidence="1">
    <location>
        <begin position="153"/>
        <end position="174"/>
    </location>
</feature>